<dbReference type="PANTHER" id="PTHR35370">
    <property type="entry name" value="CYTOPLASMIC PROTEIN-RELATED-RELATED"/>
    <property type="match status" value="1"/>
</dbReference>
<gene>
    <name evidence="2" type="primary">tssF</name>
    <name evidence="2" type="ORF">EYF70_10845</name>
    <name evidence="1" type="ORF">GCM10007387_19070</name>
</gene>
<evidence type="ECO:0000313" key="1">
    <source>
        <dbReference type="EMBL" id="GGY36915.1"/>
    </source>
</evidence>
<dbReference type="Pfam" id="PF05947">
    <property type="entry name" value="T6SS_TssF"/>
    <property type="match status" value="1"/>
</dbReference>
<sequence>MDPRLLRYYNQELQHLREMGAEFSRQFPKIAGRLGMDGIEVADPYVERLLEGVGFLAARVQLKLDAEFPRFTQRLQEIVYPNYLAPTPSMMIARFQPQPDEPNLAQGVVIPRGSALRSAPGKHDTAPCEFRTAHDVRLWPIELADARYFTYAPDLPLTSLPVAQRIKGGVRLRLRTSAGLAFNQLGLDELRLFFSGSDDIAGKLHELCLGACAGVLVAPAARPWPWHDFLDATHVAPVGCRDEEALLPVGLRSFQGYRLLHEYFAFPQRFLFMDLQGIGPAVRRCAGNELEIVLLFERGDAGLESVVDRASFSLFCAPAINLFPRRADRIHLGDASHEYHVVPDRTRPMDYEVYEVSGVVGHGVGADSEQRFAPIYSACHENAADQAYFTVLREPRLPSEAQKRNGFRSSYVGSEVFISLVDPAEAPHRHSLRQLSVATLCTNRDLPLQLPLGAGESDFSLDIAAPVTAIRCVRGPSKPYSPTWDGAAAWRFISHLSLNYLSLLDVGENRGTENKGGRHKGDGNDSAAVLRQMLGLYAAGSEHGMRSQIDALRAVRAAATVRRLPGGGPIAFGRGIRIDLEVDEMGFQGGSAYLFGSVMAEFFARHASINAFTETVLRSTARGEIFHGAPRCGTRPII</sequence>
<dbReference type="PIRSF" id="PIRSF028304">
    <property type="entry name" value="UCP028304"/>
    <property type="match status" value="1"/>
</dbReference>
<dbReference type="RefSeq" id="WP_131145404.1">
    <property type="nucleotide sequence ID" value="NZ_BMWV01000003.1"/>
</dbReference>
<evidence type="ECO:0000313" key="2">
    <source>
        <dbReference type="EMBL" id="QBI01282.1"/>
    </source>
</evidence>
<dbReference type="Proteomes" id="UP000292307">
    <property type="component" value="Chromosome"/>
</dbReference>
<dbReference type="EMBL" id="BMWV01000003">
    <property type="protein sequence ID" value="GGY36915.1"/>
    <property type="molecule type" value="Genomic_DNA"/>
</dbReference>
<evidence type="ECO:0000313" key="3">
    <source>
        <dbReference type="Proteomes" id="UP000292307"/>
    </source>
</evidence>
<dbReference type="Proteomes" id="UP000628442">
    <property type="component" value="Unassembled WGS sequence"/>
</dbReference>
<dbReference type="EMBL" id="CP036401">
    <property type="protein sequence ID" value="QBI01282.1"/>
    <property type="molecule type" value="Genomic_DNA"/>
</dbReference>
<dbReference type="PANTHER" id="PTHR35370:SF1">
    <property type="entry name" value="TYPE VI SECRETION SYSTEM COMPONENT TSSF1"/>
    <property type="match status" value="1"/>
</dbReference>
<dbReference type="InterPro" id="IPR010272">
    <property type="entry name" value="T6SS_TssF"/>
</dbReference>
<accession>A0A411WXE7</accession>
<reference evidence="2 3" key="2">
    <citation type="submission" date="2019-02" db="EMBL/GenBank/DDBJ databases">
        <title>Draft Genome Sequences of Six Type Strains of the Genus Massilia.</title>
        <authorList>
            <person name="Miess H."/>
            <person name="Frediansyhah A."/>
            <person name="Gross H."/>
        </authorList>
    </citation>
    <scope>NUCLEOTIDE SEQUENCE [LARGE SCALE GENOMIC DNA]</scope>
    <source>
        <strain evidence="2 3">DSM 17472</strain>
    </source>
</reference>
<keyword evidence="3" id="KW-1185">Reference proteome</keyword>
<dbReference type="NCBIfam" id="TIGR03359">
    <property type="entry name" value="VI_chp_6"/>
    <property type="match status" value="1"/>
</dbReference>
<dbReference type="OrthoDB" id="9763676at2"/>
<name>A0A411WXE7_9BURK</name>
<reference evidence="1" key="1">
    <citation type="journal article" date="2014" name="Int. J. Syst. Evol. Microbiol.">
        <title>Complete genome sequence of Corynebacterium casei LMG S-19264T (=DSM 44701T), isolated from a smear-ripened cheese.</title>
        <authorList>
            <consortium name="US DOE Joint Genome Institute (JGI-PGF)"/>
            <person name="Walter F."/>
            <person name="Albersmeier A."/>
            <person name="Kalinowski J."/>
            <person name="Ruckert C."/>
        </authorList>
    </citation>
    <scope>NUCLEOTIDE SEQUENCE</scope>
    <source>
        <strain evidence="1">KCTC 12343</strain>
    </source>
</reference>
<organism evidence="1 4">
    <name type="scientific">Pseudoduganella albidiflava</name>
    <dbReference type="NCBI Taxonomy" id="321983"/>
    <lineage>
        <taxon>Bacteria</taxon>
        <taxon>Pseudomonadati</taxon>
        <taxon>Pseudomonadota</taxon>
        <taxon>Betaproteobacteria</taxon>
        <taxon>Burkholderiales</taxon>
        <taxon>Oxalobacteraceae</taxon>
        <taxon>Telluria group</taxon>
        <taxon>Pseudoduganella</taxon>
    </lineage>
</organism>
<reference evidence="1" key="3">
    <citation type="submission" date="2022-12" db="EMBL/GenBank/DDBJ databases">
        <authorList>
            <person name="Sun Q."/>
            <person name="Kim S."/>
        </authorList>
    </citation>
    <scope>NUCLEOTIDE SEQUENCE</scope>
    <source>
        <strain evidence="1">KCTC 12343</strain>
    </source>
</reference>
<evidence type="ECO:0000313" key="4">
    <source>
        <dbReference type="Proteomes" id="UP000628442"/>
    </source>
</evidence>
<dbReference type="AlphaFoldDB" id="A0A411WXE7"/>
<proteinExistence type="predicted"/>
<protein>
    <submittedName>
        <fullName evidence="2">Type VI secretion system baseplate subunit TssF</fullName>
    </submittedName>
</protein>